<keyword evidence="4 9" id="KW-0808">Transferase</keyword>
<evidence type="ECO:0000256" key="9">
    <source>
        <dbReference type="PIRNR" id="PIRNR000381"/>
    </source>
</evidence>
<dbReference type="Gene3D" id="1.10.1240.10">
    <property type="entry name" value="Methionine synthase domain"/>
    <property type="match status" value="1"/>
</dbReference>
<dbReference type="InterPro" id="IPR036724">
    <property type="entry name" value="Cobalamin-bd_sf"/>
</dbReference>
<proteinExistence type="inferred from homology"/>
<evidence type="ECO:0000259" key="10">
    <source>
        <dbReference type="PROSITE" id="PS50972"/>
    </source>
</evidence>
<keyword evidence="9" id="KW-0486">Methionine biosynthesis</keyword>
<keyword evidence="6" id="KW-0677">Repeat</keyword>
<evidence type="ECO:0000259" key="11">
    <source>
        <dbReference type="PROSITE" id="PS50974"/>
    </source>
</evidence>
<dbReference type="PROSITE" id="PS51332">
    <property type="entry name" value="B12_BINDING"/>
    <property type="match status" value="1"/>
</dbReference>
<comment type="similarity">
    <text evidence="1">Belongs to the vitamin-B12 dependent methionine synthase family.</text>
</comment>
<evidence type="ECO:0000256" key="8">
    <source>
        <dbReference type="NCBIfam" id="TIGR02082"/>
    </source>
</evidence>
<dbReference type="SUPFAM" id="SSF56507">
    <property type="entry name" value="Methionine synthase activation domain-like"/>
    <property type="match status" value="1"/>
</dbReference>
<name>A0ABQ1JKD5_9PROT</name>
<evidence type="ECO:0000256" key="3">
    <source>
        <dbReference type="ARBA" id="ARBA00022628"/>
    </source>
</evidence>
<keyword evidence="3 9" id="KW-0846">Cobalamin</keyword>
<dbReference type="PROSITE" id="PS50972">
    <property type="entry name" value="PTERIN_BINDING"/>
    <property type="match status" value="1"/>
</dbReference>
<dbReference type="InterPro" id="IPR011005">
    <property type="entry name" value="Dihydropteroate_synth-like_sf"/>
</dbReference>
<dbReference type="Pfam" id="PF02310">
    <property type="entry name" value="B12-binding"/>
    <property type="match status" value="1"/>
</dbReference>
<evidence type="ECO:0000256" key="4">
    <source>
        <dbReference type="ARBA" id="ARBA00022679"/>
    </source>
</evidence>
<evidence type="ECO:0000313" key="15">
    <source>
        <dbReference type="Proteomes" id="UP000628854"/>
    </source>
</evidence>
<dbReference type="EC" id="2.1.1.13" evidence="8 9"/>
<dbReference type="NCBIfam" id="TIGR02082">
    <property type="entry name" value="metH"/>
    <property type="match status" value="1"/>
</dbReference>
<dbReference type="SUPFAM" id="SSF52242">
    <property type="entry name" value="Cobalamin (vitamin B12)-binding domain"/>
    <property type="match status" value="1"/>
</dbReference>
<dbReference type="InterPro" id="IPR036594">
    <property type="entry name" value="Meth_synthase_dom"/>
</dbReference>
<comment type="caution">
    <text evidence="14">The sequence shown here is derived from an EMBL/GenBank/DDBJ whole genome shotgun (WGS) entry which is preliminary data.</text>
</comment>
<evidence type="ECO:0000259" key="13">
    <source>
        <dbReference type="PROSITE" id="PS51337"/>
    </source>
</evidence>
<gene>
    <name evidence="14" type="ORF">GCM10011503_16330</name>
</gene>
<dbReference type="PROSITE" id="PS51337">
    <property type="entry name" value="B12_BINDING_NTER"/>
    <property type="match status" value="1"/>
</dbReference>
<dbReference type="InterPro" id="IPR004223">
    <property type="entry name" value="VitB12-dep_Met_synth_activ_dom"/>
</dbReference>
<protein>
    <recommendedName>
        <fullName evidence="8 9">Methionine synthase</fullName>
        <ecNumber evidence="8 9">2.1.1.13</ecNumber>
    </recommendedName>
    <alternativeName>
        <fullName evidence="9">5-methyltetrahydrofolate--homocysteine methyltransferase</fullName>
    </alternativeName>
</protein>
<feature type="domain" description="AdoMet activation" evidence="11">
    <location>
        <begin position="552"/>
        <end position="871"/>
    </location>
</feature>
<keyword evidence="9" id="KW-0949">S-adenosyl-L-methionine</keyword>
<dbReference type="InterPro" id="IPR037010">
    <property type="entry name" value="VitB12-dep_Met_synth_activ_sf"/>
</dbReference>
<dbReference type="InterPro" id="IPR003759">
    <property type="entry name" value="Cbl-bd_cap"/>
</dbReference>
<dbReference type="RefSeq" id="WP_084393014.1">
    <property type="nucleotide sequence ID" value="NZ_BMKF01000002.1"/>
</dbReference>
<feature type="domain" description="Pterin-binding" evidence="10">
    <location>
        <begin position="9"/>
        <end position="270"/>
    </location>
</feature>
<dbReference type="InterPro" id="IPR006158">
    <property type="entry name" value="Cobalamin-bd"/>
</dbReference>
<reference evidence="15" key="1">
    <citation type="journal article" date="2019" name="Int. J. Syst. Evol. Microbiol.">
        <title>The Global Catalogue of Microorganisms (GCM) 10K type strain sequencing project: providing services to taxonomists for standard genome sequencing and annotation.</title>
        <authorList>
            <consortium name="The Broad Institute Genomics Platform"/>
            <consortium name="The Broad Institute Genome Sequencing Center for Infectious Disease"/>
            <person name="Wu L."/>
            <person name="Ma J."/>
        </authorList>
    </citation>
    <scope>NUCLEOTIDE SEQUENCE [LARGE SCALE GENOMIC DNA]</scope>
    <source>
        <strain evidence="15">CGMCC 1.15928</strain>
    </source>
</reference>
<dbReference type="InterPro" id="IPR050554">
    <property type="entry name" value="Met_Synthase/Corrinoid"/>
</dbReference>
<comment type="pathway">
    <text evidence="9">Amino-acid biosynthesis; L-methionine biosynthesis via de novo pathway; L-methionine from L-homocysteine (MetH route): step 1/1.</text>
</comment>
<dbReference type="SUPFAM" id="SSF47644">
    <property type="entry name" value="Methionine synthase domain"/>
    <property type="match status" value="1"/>
</dbReference>
<sequence length="878" mass="96663">MTSNASQNFINIGERTNVTGSARFRNLIKAGDYPAAVEVARQQVENGAQIIDVNMDEGMLDGAEAMTTFLNLIAAEPDIARVPVMVDSSKWEVIEAGLKCVQGKAVVNSISLKEGEAQFLEQARKVLSYGAATVVMAFDEVGQADTADRKYEICERAYKLLTEKVGFPAEDIIFDPNIFAVATGIDEHNNYAVDFIEATKRIRENLPGCHVSGGLSNVSFSFRGNEAVRRAMHSVFLYHAIPAGLDMAIVNAGQLDIYDDIDPELRTRVEDVILNRRPDATERLVDIAEQYRGQKGKTQEKDTKWRELPVGKRLEHALVHGITEFIVEDTEEARLSVERPLHVIEGPLMDGMNVVGDLFGAGKMFLPQVVKSARVMKAAVAHLTPFMEKEKEELGTVDQSNGKVLLATVKGDVHDIGKNIVGVVLGCNGYDIVDLGVMVPAETILETAIKENVDMIGLSGLITPSLDEMVFVAAEMQRQGINMPLLIGGATTSPVHTAVKIEPAMKTAPVIHVSDASRAVGVVSALMNTDDRETLWGATKARYDRIRESRSGGPPTPRLPIEEARQKDFTANEASAPAPTFTGTRTFTDFDLAHLARYIDWTPYFSSWDLAGRYPQILEDEIIGEAASDLWRDTQTMMQRLVGEAWFKPKAVIGFWEAARNGDDIRLATGDTLHTLRQQMVKTNQRPNFALSDFVAASGDHIGAFCVTSGPEADAIAKDFKEKGDDYSAIMVQALADRFAEAMAEYMHEKVRKELWGYAADEAFDNEALIKEKYRGIRPAPGYPAQPDHTEKETIFKLLDAEKEIGVSLTSSFAMSPAPSVSGLYFAHPESVYFAVGRIERDQVADYAARKGWDQRTAERWLAPILNYDPFAVEGEAA</sequence>
<comment type="cofactor">
    <cofactor evidence="9">
        <name>methylcob(III)alamin</name>
        <dbReference type="ChEBI" id="CHEBI:28115"/>
    </cofactor>
</comment>
<evidence type="ECO:0000256" key="2">
    <source>
        <dbReference type="ARBA" id="ARBA00022603"/>
    </source>
</evidence>
<dbReference type="CDD" id="cd00740">
    <property type="entry name" value="MeTr"/>
    <property type="match status" value="1"/>
</dbReference>
<comment type="domain">
    <text evidence="9">Modular enzyme with four functionally distinct domains. The isolated Hcy-binding domain catalyzes methyl transfer from free methylcobalamin to homocysteine. The Hcy-binding domain in association with the pterin-binding domain catalyzes the methylation of cob(I)alamin by methyltetrahydrofolate and the methylation of homocysteine. The B12-binding domain binds the cofactor. The AdoMet activation domain binds S-adenosyl-L-methionine. Under aerobic conditions cob(I)alamin can be converted to inactive cob(II)alamin. Reductive methylation by S-adenosyl-L-methionine and flavodoxin regenerates methylcobalamin.</text>
</comment>
<comment type="cofactor">
    <cofactor evidence="9">
        <name>Zn(2+)</name>
        <dbReference type="ChEBI" id="CHEBI:29105"/>
    </cofactor>
</comment>
<keyword evidence="15" id="KW-1185">Reference proteome</keyword>
<dbReference type="InterPro" id="IPR033706">
    <property type="entry name" value="Met_synthase_B12-bd"/>
</dbReference>
<keyword evidence="2 9" id="KW-0489">Methyltransferase</keyword>
<dbReference type="Gene3D" id="3.40.50.280">
    <property type="entry name" value="Cobalamin-binding domain"/>
    <property type="match status" value="1"/>
</dbReference>
<dbReference type="PROSITE" id="PS50974">
    <property type="entry name" value="ADOMET_ACTIVATION"/>
    <property type="match status" value="1"/>
</dbReference>
<dbReference type="EMBL" id="BMKF01000002">
    <property type="protein sequence ID" value="GGB68470.1"/>
    <property type="molecule type" value="Genomic_DNA"/>
</dbReference>
<feature type="domain" description="B12-binding" evidence="12">
    <location>
        <begin position="401"/>
        <end position="537"/>
    </location>
</feature>
<dbReference type="SMART" id="SM01018">
    <property type="entry name" value="B12-binding_2"/>
    <property type="match status" value="1"/>
</dbReference>
<dbReference type="InterPro" id="IPR011822">
    <property type="entry name" value="MetH"/>
</dbReference>
<keyword evidence="9" id="KW-0028">Amino-acid biosynthesis</keyword>
<evidence type="ECO:0000256" key="7">
    <source>
        <dbReference type="ARBA" id="ARBA00023285"/>
    </source>
</evidence>
<dbReference type="PIRSF" id="PIRSF000381">
    <property type="entry name" value="MetH"/>
    <property type="match status" value="1"/>
</dbReference>
<comment type="catalytic activity">
    <reaction evidence="9">
        <text>(6S)-5-methyl-5,6,7,8-tetrahydrofolate + L-homocysteine = (6S)-5,6,7,8-tetrahydrofolate + L-methionine</text>
        <dbReference type="Rhea" id="RHEA:11172"/>
        <dbReference type="ChEBI" id="CHEBI:18608"/>
        <dbReference type="ChEBI" id="CHEBI:57453"/>
        <dbReference type="ChEBI" id="CHEBI:57844"/>
        <dbReference type="ChEBI" id="CHEBI:58199"/>
        <dbReference type="EC" id="2.1.1.13"/>
    </reaction>
</comment>
<keyword evidence="7 9" id="KW-0170">Cobalt</keyword>
<dbReference type="Pfam" id="PF02965">
    <property type="entry name" value="Met_synt_B12"/>
    <property type="match status" value="1"/>
</dbReference>
<evidence type="ECO:0000256" key="6">
    <source>
        <dbReference type="ARBA" id="ARBA00022737"/>
    </source>
</evidence>
<evidence type="ECO:0000313" key="14">
    <source>
        <dbReference type="EMBL" id="GGB68470.1"/>
    </source>
</evidence>
<keyword evidence="5 9" id="KW-0479">Metal-binding</keyword>
<feature type="domain" description="B12-binding N-terminal" evidence="13">
    <location>
        <begin position="301"/>
        <end position="395"/>
    </location>
</feature>
<dbReference type="Pfam" id="PF00809">
    <property type="entry name" value="Pterin_bind"/>
    <property type="match status" value="1"/>
</dbReference>
<evidence type="ECO:0000259" key="12">
    <source>
        <dbReference type="PROSITE" id="PS51332"/>
    </source>
</evidence>
<dbReference type="SUPFAM" id="SSF51717">
    <property type="entry name" value="Dihydropteroate synthetase-like"/>
    <property type="match status" value="1"/>
</dbReference>
<evidence type="ECO:0000256" key="5">
    <source>
        <dbReference type="ARBA" id="ARBA00022723"/>
    </source>
</evidence>
<dbReference type="InterPro" id="IPR000489">
    <property type="entry name" value="Pterin-binding_dom"/>
</dbReference>
<dbReference type="Proteomes" id="UP000628854">
    <property type="component" value="Unassembled WGS sequence"/>
</dbReference>
<accession>A0ABQ1JKD5</accession>
<dbReference type="Gene3D" id="3.20.20.20">
    <property type="entry name" value="Dihydropteroate synthase-like"/>
    <property type="match status" value="1"/>
</dbReference>
<organism evidence="14 15">
    <name type="scientific">Henriciella pelagia</name>
    <dbReference type="NCBI Taxonomy" id="1977912"/>
    <lineage>
        <taxon>Bacteria</taxon>
        <taxon>Pseudomonadati</taxon>
        <taxon>Pseudomonadota</taxon>
        <taxon>Alphaproteobacteria</taxon>
        <taxon>Hyphomonadales</taxon>
        <taxon>Hyphomonadaceae</taxon>
        <taxon>Henriciella</taxon>
    </lineage>
</organism>
<dbReference type="Gene3D" id="3.10.196.10">
    <property type="entry name" value="Vitamin B12-dependent methionine synthase, activation domain"/>
    <property type="match status" value="1"/>
</dbReference>
<keyword evidence="9" id="KW-0862">Zinc</keyword>
<dbReference type="Gene3D" id="1.10.288.10">
    <property type="entry name" value="Cobalamin-dependent Methionine Synthase, domain 2"/>
    <property type="match status" value="1"/>
</dbReference>
<dbReference type="PANTHER" id="PTHR45833">
    <property type="entry name" value="METHIONINE SYNTHASE"/>
    <property type="match status" value="1"/>
</dbReference>
<evidence type="ECO:0000256" key="1">
    <source>
        <dbReference type="ARBA" id="ARBA00010398"/>
    </source>
</evidence>
<dbReference type="Pfam" id="PF02607">
    <property type="entry name" value="B12-binding_2"/>
    <property type="match status" value="1"/>
</dbReference>
<dbReference type="CDD" id="cd02069">
    <property type="entry name" value="methionine_synthase_B12_BD"/>
    <property type="match status" value="1"/>
</dbReference>
<dbReference type="PANTHER" id="PTHR45833:SF1">
    <property type="entry name" value="METHIONINE SYNTHASE"/>
    <property type="match status" value="1"/>
</dbReference>
<comment type="function">
    <text evidence="9">Catalyzes the transfer of a methyl group from methyl-cobalamin to homocysteine, yielding enzyme-bound cob(I)alamin and methionine. Subsequently, remethylates the cofactor using methyltetrahydrofolate.</text>
</comment>